<keyword evidence="1" id="KW-0472">Membrane</keyword>
<gene>
    <name evidence="2" type="ORF">SAMN04487947_0053</name>
</gene>
<feature type="transmembrane region" description="Helical" evidence="1">
    <location>
        <begin position="46"/>
        <end position="64"/>
    </location>
</feature>
<feature type="transmembrane region" description="Helical" evidence="1">
    <location>
        <begin position="12"/>
        <end position="34"/>
    </location>
</feature>
<reference evidence="3" key="1">
    <citation type="submission" date="2016-10" db="EMBL/GenBank/DDBJ databases">
        <authorList>
            <person name="Varghese N."/>
            <person name="Submissions S."/>
        </authorList>
    </citation>
    <scope>NUCLEOTIDE SEQUENCE [LARGE SCALE GENOMIC DNA]</scope>
    <source>
        <strain evidence="3">CGMCC 1.7736</strain>
    </source>
</reference>
<sequence length="104" mass="11459">MRPRNRRGDLVDPVPFVVVAGLGVLLCISFGPLYLDALGVDFAVGVPLSILVAAGVCVAAYYRFVWTIDPSLRGERPVDARFRRLWYGGLLLFALFLLLLLPLV</sequence>
<proteinExistence type="predicted"/>
<dbReference type="AlphaFoldDB" id="A0A1I6FUZ4"/>
<dbReference type="RefSeq" id="WP_089803753.1">
    <property type="nucleotide sequence ID" value="NZ_FOYT01000001.1"/>
</dbReference>
<dbReference type="STRING" id="553469.SAMN04487947_0053"/>
<evidence type="ECO:0000313" key="3">
    <source>
        <dbReference type="Proteomes" id="UP000198531"/>
    </source>
</evidence>
<keyword evidence="1" id="KW-1133">Transmembrane helix</keyword>
<keyword evidence="1" id="KW-0812">Transmembrane</keyword>
<organism evidence="2 3">
    <name type="scientific">Halogeometricum rufum</name>
    <dbReference type="NCBI Taxonomy" id="553469"/>
    <lineage>
        <taxon>Archaea</taxon>
        <taxon>Methanobacteriati</taxon>
        <taxon>Methanobacteriota</taxon>
        <taxon>Stenosarchaea group</taxon>
        <taxon>Halobacteria</taxon>
        <taxon>Halobacteriales</taxon>
        <taxon>Haloferacaceae</taxon>
        <taxon>Halogeometricum</taxon>
    </lineage>
</organism>
<feature type="transmembrane region" description="Helical" evidence="1">
    <location>
        <begin position="85"/>
        <end position="103"/>
    </location>
</feature>
<name>A0A1I6FUZ4_9EURY</name>
<dbReference type="EMBL" id="FOYT01000001">
    <property type="protein sequence ID" value="SFR33744.1"/>
    <property type="molecule type" value="Genomic_DNA"/>
</dbReference>
<protein>
    <submittedName>
        <fullName evidence="2">Uncharacterized protein</fullName>
    </submittedName>
</protein>
<evidence type="ECO:0000313" key="2">
    <source>
        <dbReference type="EMBL" id="SFR33744.1"/>
    </source>
</evidence>
<accession>A0A1I6FUZ4</accession>
<dbReference type="Proteomes" id="UP000198531">
    <property type="component" value="Unassembled WGS sequence"/>
</dbReference>
<evidence type="ECO:0000256" key="1">
    <source>
        <dbReference type="SAM" id="Phobius"/>
    </source>
</evidence>
<dbReference type="OrthoDB" id="187492at2157"/>
<keyword evidence="3" id="KW-1185">Reference proteome</keyword>